<evidence type="ECO:0000313" key="2">
    <source>
        <dbReference type="EMBL" id="TBV00003.1"/>
    </source>
</evidence>
<organism evidence="2 3">
    <name type="scientific">Stutzerimonas kirkiae</name>
    <dbReference type="NCBI Taxonomy" id="2211392"/>
    <lineage>
        <taxon>Bacteria</taxon>
        <taxon>Pseudomonadati</taxon>
        <taxon>Pseudomonadota</taxon>
        <taxon>Gammaproteobacteria</taxon>
        <taxon>Pseudomonadales</taxon>
        <taxon>Pseudomonadaceae</taxon>
        <taxon>Stutzerimonas</taxon>
    </lineage>
</organism>
<reference evidence="2 3" key="1">
    <citation type="submission" date="2018-06" db="EMBL/GenBank/DDBJ databases">
        <title>Three novel Pseudomonas species isolated from symptomatic oak.</title>
        <authorList>
            <person name="Bueno-Gonzalez V."/>
            <person name="Brady C."/>
        </authorList>
    </citation>
    <scope>NUCLEOTIDE SEQUENCE [LARGE SCALE GENOMIC DNA]</scope>
    <source>
        <strain evidence="2 3">P17C</strain>
    </source>
</reference>
<dbReference type="Proteomes" id="UP000292639">
    <property type="component" value="Unassembled WGS sequence"/>
</dbReference>
<sequence>MTVDVKAERSAFAVADLKRFVGHFVRWQGPYGSIAVVGQLNQDGLEAIANSKRLFPRDGLVEIQGVNQHGDFHPGDWVEFDVVKNTRYRAPAYKALHLKRLPRFVVLPESTLSMYRDLLTREGWSGDARPGFWAFHLAGDTVIVVELEAGKDGRLRVSRTSAREVKRYHYAHERVIHVNSGVRSDEVFIASIDSEMASLDWSDDVDHIARVVNSLAGMNDPKVSEIIRWLELHQEVITDRVSAASDGREPVIDTLRSAALANRLRADYKLMEVYLTAVLHDEAVRDVVAAYVREGHGAERAKLRSELSVEIASEKARRLAQLLAELEVERTEGISRIEQELEKYEAAGLSECDVRLKDTERAVSSRIQALEASVSERSDQLERQIAEQVQTLMDIKAEVAGVEVEREELRAEAENAQTQLTDVKGEVDRLLAIAEQLGPTMISAPQPAVSNIGIGRTFPNLPKVGTAVKGQLITRQVMLSDKGRELLQSLAVMLLSGELPILVGGDATDLLRVAESIICPGRFVSIEADPTLISLDDLWARPGSGVPTLLAAAAEAAKDGGAILVVIRGVERSGARFWMPALSEVLRSGGLPRGLFVCCTIHEPEHDELRVLRGSVPWLEITNVFSPGAALAGLSLLVPPRIELEMLDPGEMPMDLSEASSLVLELGENLSLDIAMRSARMFAEAVTLLGDTELAQRIVLKVARQLVMNSN</sequence>
<gene>
    <name evidence="2" type="ORF">DNJ96_01560</name>
</gene>
<feature type="coiled-coil region" evidence="1">
    <location>
        <begin position="378"/>
        <end position="426"/>
    </location>
</feature>
<dbReference type="EMBL" id="QJUP01000001">
    <property type="protein sequence ID" value="TBV00003.1"/>
    <property type="molecule type" value="Genomic_DNA"/>
</dbReference>
<accession>A0A4Q9RG26</accession>
<dbReference type="RefSeq" id="WP_131183094.1">
    <property type="nucleotide sequence ID" value="NZ_QJUO01000002.1"/>
</dbReference>
<comment type="caution">
    <text evidence="2">The sequence shown here is derived from an EMBL/GenBank/DDBJ whole genome shotgun (WGS) entry which is preliminary data.</text>
</comment>
<protein>
    <submittedName>
        <fullName evidence="2">Uncharacterized protein</fullName>
    </submittedName>
</protein>
<evidence type="ECO:0000313" key="3">
    <source>
        <dbReference type="Proteomes" id="UP000292639"/>
    </source>
</evidence>
<dbReference type="AlphaFoldDB" id="A0A4Q9RG26"/>
<keyword evidence="3" id="KW-1185">Reference proteome</keyword>
<proteinExistence type="predicted"/>
<keyword evidence="1" id="KW-0175">Coiled coil</keyword>
<evidence type="ECO:0000256" key="1">
    <source>
        <dbReference type="SAM" id="Coils"/>
    </source>
</evidence>
<name>A0A4Q9RG26_9GAMM</name>